<dbReference type="PANTHER" id="PTHR43539">
    <property type="entry name" value="FLAVIN-BINDING MONOOXYGENASE-LIKE PROTEIN (AFU_ORTHOLOGUE AFUA_4G09220)"/>
    <property type="match status" value="1"/>
</dbReference>
<dbReference type="GO" id="GO:0004499">
    <property type="term" value="F:N,N-dimethylaniline monooxygenase activity"/>
    <property type="evidence" value="ECO:0007669"/>
    <property type="project" value="InterPro"/>
</dbReference>
<keyword evidence="2" id="KW-0274">FAD</keyword>
<dbReference type="OrthoDB" id="74360at2759"/>
<sequence length="624" mass="68255">MAALYATQPKPTTLPTHELLGFKPDDSIAHQVTSIAQSWLTDFEVASKSNDAAAFAGLFAEDSFWRDIIAFTNDYRTLRGPNIAQAAKDRLSIVGARDLVFAQTQPSLQHPFEDVSFINVHFDFATNTGPAYGIANLIRSPDGKWRAYLLFTLLEGIHDHPELVGANRVRGTHNDKESYDTRRAEEGEFKEEQPSVLIVGAGHNGLSLAARLKALGTNALVIDKQKRTGDNWRLRYKSLSLHDPVYANHLAYMPFPANWPIFTPAGKLANWMEHYVDVLELNVWNETIMLPDESDYDPATKRWNVTLQRGDGSKRQFSVTHVVLATGLGGGKPKRPEPFKGEDTFTGKVVHSSGHGSGAEWTGKKALVVGACTSAHDISLDLVNNGADTTMLQRSPTYVMSVKNGMPMMMGNLFCEGGPDIDLADKMAESTPKFVVKLMHERIIPKLAQLDKELLNGLAKAGFQTTLGPDNSGFITMALEKAGGYYFDTGASGKIASGDIKVKNGEIDYFDGPDVVFKDGSKAQPDTVVFATGYTGFPDTVRATLGTKWTKNMSTVWSLDEEGELKGASRESGIPSMFFLVGNLSAARLNSKVVALQIKAQQLGVFGERYTMERQAKGQANGVH</sequence>
<dbReference type="InterPro" id="IPR050982">
    <property type="entry name" value="Auxin_biosynth/cation_transpt"/>
</dbReference>
<dbReference type="AlphaFoldDB" id="A0A1Y2F680"/>
<dbReference type="InterPro" id="IPR020946">
    <property type="entry name" value="Flavin_mOase-like"/>
</dbReference>
<name>A0A1Y2F680_9BASI</name>
<keyword evidence="1" id="KW-0285">Flavoprotein</keyword>
<evidence type="ECO:0008006" key="6">
    <source>
        <dbReference type="Google" id="ProtNLM"/>
    </source>
</evidence>
<reference evidence="4 5" key="1">
    <citation type="submission" date="2016-07" db="EMBL/GenBank/DDBJ databases">
        <title>Pervasive Adenine N6-methylation of Active Genes in Fungi.</title>
        <authorList>
            <consortium name="DOE Joint Genome Institute"/>
            <person name="Mondo S.J."/>
            <person name="Dannebaum R.O."/>
            <person name="Kuo R.C."/>
            <person name="Labutti K."/>
            <person name="Haridas S."/>
            <person name="Kuo A."/>
            <person name="Salamov A."/>
            <person name="Ahrendt S.R."/>
            <person name="Lipzen A."/>
            <person name="Sullivan W."/>
            <person name="Andreopoulos W.B."/>
            <person name="Clum A."/>
            <person name="Lindquist E."/>
            <person name="Daum C."/>
            <person name="Ramamoorthy G.K."/>
            <person name="Gryganskyi A."/>
            <person name="Culley D."/>
            <person name="Magnuson J.K."/>
            <person name="James T.Y."/>
            <person name="O'Malley M.A."/>
            <person name="Stajich J.E."/>
            <person name="Spatafora J.W."/>
            <person name="Visel A."/>
            <person name="Grigoriev I.V."/>
        </authorList>
    </citation>
    <scope>NUCLEOTIDE SEQUENCE [LARGE SCALE GENOMIC DNA]</scope>
    <source>
        <strain evidence="4 5">62-1032</strain>
    </source>
</reference>
<keyword evidence="3" id="KW-0560">Oxidoreductase</keyword>
<dbReference type="InParanoid" id="A0A1Y2F680"/>
<dbReference type="Pfam" id="PF00743">
    <property type="entry name" value="FMO-like"/>
    <property type="match status" value="1"/>
</dbReference>
<dbReference type="SUPFAM" id="SSF51905">
    <property type="entry name" value="FAD/NAD(P)-binding domain"/>
    <property type="match status" value="1"/>
</dbReference>
<dbReference type="InterPro" id="IPR036188">
    <property type="entry name" value="FAD/NAD-bd_sf"/>
</dbReference>
<dbReference type="GO" id="GO:0050660">
    <property type="term" value="F:flavin adenine dinucleotide binding"/>
    <property type="evidence" value="ECO:0007669"/>
    <property type="project" value="InterPro"/>
</dbReference>
<evidence type="ECO:0000313" key="5">
    <source>
        <dbReference type="Proteomes" id="UP000193467"/>
    </source>
</evidence>
<organism evidence="4 5">
    <name type="scientific">Leucosporidium creatinivorum</name>
    <dbReference type="NCBI Taxonomy" id="106004"/>
    <lineage>
        <taxon>Eukaryota</taxon>
        <taxon>Fungi</taxon>
        <taxon>Dikarya</taxon>
        <taxon>Basidiomycota</taxon>
        <taxon>Pucciniomycotina</taxon>
        <taxon>Microbotryomycetes</taxon>
        <taxon>Leucosporidiales</taxon>
        <taxon>Leucosporidium</taxon>
    </lineage>
</organism>
<evidence type="ECO:0000256" key="3">
    <source>
        <dbReference type="ARBA" id="ARBA00023002"/>
    </source>
</evidence>
<accession>A0A1Y2F680</accession>
<protein>
    <recommendedName>
        <fullName evidence="6">FAD/NAD(P)-binding domain-containing protein</fullName>
    </recommendedName>
</protein>
<gene>
    <name evidence="4" type="ORF">BCR35DRAFT_321489</name>
</gene>
<dbReference type="Proteomes" id="UP000193467">
    <property type="component" value="Unassembled WGS sequence"/>
</dbReference>
<dbReference type="Gene3D" id="3.50.50.60">
    <property type="entry name" value="FAD/NAD(P)-binding domain"/>
    <property type="match status" value="1"/>
</dbReference>
<comment type="caution">
    <text evidence="4">The sequence shown here is derived from an EMBL/GenBank/DDBJ whole genome shotgun (WGS) entry which is preliminary data.</text>
</comment>
<dbReference type="EMBL" id="MCGR01000027">
    <property type="protein sequence ID" value="ORY79349.1"/>
    <property type="molecule type" value="Genomic_DNA"/>
</dbReference>
<evidence type="ECO:0000313" key="4">
    <source>
        <dbReference type="EMBL" id="ORY79349.1"/>
    </source>
</evidence>
<dbReference type="STRING" id="106004.A0A1Y2F680"/>
<dbReference type="GO" id="GO:0050661">
    <property type="term" value="F:NADP binding"/>
    <property type="evidence" value="ECO:0007669"/>
    <property type="project" value="InterPro"/>
</dbReference>
<dbReference type="Pfam" id="PF13450">
    <property type="entry name" value="NAD_binding_8"/>
    <property type="match status" value="1"/>
</dbReference>
<evidence type="ECO:0000256" key="2">
    <source>
        <dbReference type="ARBA" id="ARBA00022827"/>
    </source>
</evidence>
<dbReference type="PANTHER" id="PTHR43539:SF68">
    <property type="entry name" value="FLAVIN-BINDING MONOOXYGENASE-LIKE PROTEIN (AFU_ORTHOLOGUE AFUA_4G09220)"/>
    <property type="match status" value="1"/>
</dbReference>
<proteinExistence type="predicted"/>
<evidence type="ECO:0000256" key="1">
    <source>
        <dbReference type="ARBA" id="ARBA00022630"/>
    </source>
</evidence>
<keyword evidence="5" id="KW-1185">Reference proteome</keyword>